<protein>
    <submittedName>
        <fullName evidence="1">Uncharacterized protein</fullName>
    </submittedName>
</protein>
<dbReference type="AlphaFoldDB" id="A0ABC8TBM1"/>
<evidence type="ECO:0000313" key="2">
    <source>
        <dbReference type="Proteomes" id="UP001642360"/>
    </source>
</evidence>
<dbReference type="Proteomes" id="UP001642360">
    <property type="component" value="Unassembled WGS sequence"/>
</dbReference>
<organism evidence="1 2">
    <name type="scientific">Ilex paraguariensis</name>
    <name type="common">yerba mate</name>
    <dbReference type="NCBI Taxonomy" id="185542"/>
    <lineage>
        <taxon>Eukaryota</taxon>
        <taxon>Viridiplantae</taxon>
        <taxon>Streptophyta</taxon>
        <taxon>Embryophyta</taxon>
        <taxon>Tracheophyta</taxon>
        <taxon>Spermatophyta</taxon>
        <taxon>Magnoliopsida</taxon>
        <taxon>eudicotyledons</taxon>
        <taxon>Gunneridae</taxon>
        <taxon>Pentapetalae</taxon>
        <taxon>asterids</taxon>
        <taxon>campanulids</taxon>
        <taxon>Aquifoliales</taxon>
        <taxon>Aquifoliaceae</taxon>
        <taxon>Ilex</taxon>
    </lineage>
</organism>
<sequence>IDMPLLLDTHAYYLLFMIRKLDKDPRSDYYSAGSYLKRRVNALKHFEFERLILDYRV</sequence>
<accession>A0ABC8TBM1</accession>
<reference evidence="1 2" key="1">
    <citation type="submission" date="2024-02" db="EMBL/GenBank/DDBJ databases">
        <authorList>
            <person name="Vignale AGUSTIN F."/>
            <person name="Sosa J E."/>
            <person name="Modenutti C."/>
        </authorList>
    </citation>
    <scope>NUCLEOTIDE SEQUENCE [LARGE SCALE GENOMIC DNA]</scope>
</reference>
<name>A0ABC8TBM1_9AQUA</name>
<proteinExistence type="predicted"/>
<gene>
    <name evidence="1" type="ORF">ILEXP_LOCUS35728</name>
</gene>
<comment type="caution">
    <text evidence="1">The sequence shown here is derived from an EMBL/GenBank/DDBJ whole genome shotgun (WGS) entry which is preliminary data.</text>
</comment>
<evidence type="ECO:0000313" key="1">
    <source>
        <dbReference type="EMBL" id="CAK9166511.1"/>
    </source>
</evidence>
<dbReference type="EMBL" id="CAUOFW020004613">
    <property type="protein sequence ID" value="CAK9166511.1"/>
    <property type="molecule type" value="Genomic_DNA"/>
</dbReference>
<keyword evidence="2" id="KW-1185">Reference proteome</keyword>
<feature type="non-terminal residue" evidence="1">
    <location>
        <position position="1"/>
    </location>
</feature>